<dbReference type="PRINTS" id="PR01490">
    <property type="entry name" value="RTXTOXIND"/>
</dbReference>
<feature type="region of interest" description="Disordered" evidence="1">
    <location>
        <begin position="25"/>
        <end position="44"/>
    </location>
</feature>
<keyword evidence="3" id="KW-1185">Reference proteome</keyword>
<dbReference type="InterPro" id="IPR006144">
    <property type="entry name" value="Secretion_HlyD_CS"/>
</dbReference>
<reference evidence="2 3" key="1">
    <citation type="submission" date="2023-07" db="EMBL/GenBank/DDBJ databases">
        <title>Genomic Encyclopedia of Type Strains, Phase IV (KMG-IV): sequencing the most valuable type-strain genomes for metagenomic binning, comparative biology and taxonomic classification.</title>
        <authorList>
            <person name="Goeker M."/>
        </authorList>
    </citation>
    <scope>NUCLEOTIDE SEQUENCE [LARGE SCALE GENOMIC DNA]</scope>
    <source>
        <strain evidence="2 3">DSM 3770</strain>
    </source>
</reference>
<evidence type="ECO:0000313" key="2">
    <source>
        <dbReference type="EMBL" id="MDQ0507330.1"/>
    </source>
</evidence>
<dbReference type="RefSeq" id="WP_237347426.1">
    <property type="nucleotide sequence ID" value="NZ_JABWGX010000035.1"/>
</dbReference>
<dbReference type="PROSITE" id="PS00543">
    <property type="entry name" value="HLYD_FAMILY"/>
    <property type="match status" value="1"/>
</dbReference>
<organism evidence="2 3">
    <name type="scientific">Xanthobacter agilis</name>
    <dbReference type="NCBI Taxonomy" id="47492"/>
    <lineage>
        <taxon>Bacteria</taxon>
        <taxon>Pseudomonadati</taxon>
        <taxon>Pseudomonadota</taxon>
        <taxon>Alphaproteobacteria</taxon>
        <taxon>Hyphomicrobiales</taxon>
        <taxon>Xanthobacteraceae</taxon>
        <taxon>Xanthobacter</taxon>
    </lineage>
</organism>
<proteinExistence type="predicted"/>
<comment type="caution">
    <text evidence="2">The sequence shown here is derived from an EMBL/GenBank/DDBJ whole genome shotgun (WGS) entry which is preliminary data.</text>
</comment>
<accession>A0ABU0LJN7</accession>
<protein>
    <submittedName>
        <fullName evidence="2">Multidrug efflux pump subunit AcrA (Membrane-fusion protein)</fullName>
    </submittedName>
</protein>
<sequence>MKVGAFAYTRYGLLHRVVESVSRDAVTGGSAPRPGVAAADETARQARQPTYVARLSVRESGLETEQGFRPLEAGMSVTAEIKTGRRRILDFLLSPLLRYAHEGGRER</sequence>
<dbReference type="EMBL" id="JAUSVY010000016">
    <property type="protein sequence ID" value="MDQ0507330.1"/>
    <property type="molecule type" value="Genomic_DNA"/>
</dbReference>
<name>A0ABU0LJN7_XANAG</name>
<gene>
    <name evidence="2" type="ORF">QOZ94_004153</name>
</gene>
<dbReference type="Proteomes" id="UP001241747">
    <property type="component" value="Unassembled WGS sequence"/>
</dbReference>
<evidence type="ECO:0000256" key="1">
    <source>
        <dbReference type="SAM" id="MobiDB-lite"/>
    </source>
</evidence>
<evidence type="ECO:0000313" key="3">
    <source>
        <dbReference type="Proteomes" id="UP001241747"/>
    </source>
</evidence>